<reference evidence="2 3" key="1">
    <citation type="submission" date="2020-03" db="EMBL/GenBank/DDBJ databases">
        <title>Draft genome of Streptomyces sp. ventii, isolated from the Axial Seamount in the Pacific Ocean, and resequencing of the two type strains Streptomyces lonarensis strain NCL 716 and Streptomyces bohaiensis strain 11A07.</title>
        <authorList>
            <person name="Loughran R.M."/>
            <person name="Pfannmuller K.M."/>
            <person name="Wasson B.J."/>
            <person name="Deadmond M.C."/>
            <person name="Paddock B.E."/>
            <person name="Koyack M.J."/>
            <person name="Gallegos D.A."/>
            <person name="Mitchell E.A."/>
            <person name="Ushijima B."/>
            <person name="Saw J.H."/>
            <person name="Mcphail K.L."/>
            <person name="Videau P."/>
        </authorList>
    </citation>
    <scope>NUCLEOTIDE SEQUENCE [LARGE SCALE GENOMIC DNA]</scope>
    <source>
        <strain evidence="2 3">11A07</strain>
    </source>
</reference>
<accession>A0ABX1CFJ2</accession>
<dbReference type="SMART" id="SM00530">
    <property type="entry name" value="HTH_XRE"/>
    <property type="match status" value="1"/>
</dbReference>
<dbReference type="Gene3D" id="1.10.260.40">
    <property type="entry name" value="lambda repressor-like DNA-binding domains"/>
    <property type="match status" value="1"/>
</dbReference>
<dbReference type="Proteomes" id="UP000727056">
    <property type="component" value="Unassembled WGS sequence"/>
</dbReference>
<gene>
    <name evidence="2" type="ORF">HCN52_09315</name>
</gene>
<evidence type="ECO:0000259" key="1">
    <source>
        <dbReference type="PROSITE" id="PS50943"/>
    </source>
</evidence>
<dbReference type="SUPFAM" id="SSF47413">
    <property type="entry name" value="lambda repressor-like DNA-binding domains"/>
    <property type="match status" value="1"/>
</dbReference>
<organism evidence="2 3">
    <name type="scientific">Streptomyces bohaiensis</name>
    <dbReference type="NCBI Taxonomy" id="1431344"/>
    <lineage>
        <taxon>Bacteria</taxon>
        <taxon>Bacillati</taxon>
        <taxon>Actinomycetota</taxon>
        <taxon>Actinomycetes</taxon>
        <taxon>Kitasatosporales</taxon>
        <taxon>Streptomycetaceae</taxon>
        <taxon>Streptomyces</taxon>
    </lineage>
</organism>
<protein>
    <submittedName>
        <fullName evidence="2">Helix-turn-helix domain-containing protein</fullName>
    </submittedName>
</protein>
<dbReference type="PROSITE" id="PS50943">
    <property type="entry name" value="HTH_CROC1"/>
    <property type="match status" value="1"/>
</dbReference>
<dbReference type="InterPro" id="IPR001387">
    <property type="entry name" value="Cro/C1-type_HTH"/>
</dbReference>
<comment type="caution">
    <text evidence="2">The sequence shown here is derived from an EMBL/GenBank/DDBJ whole genome shotgun (WGS) entry which is preliminary data.</text>
</comment>
<sequence length="279" mass="30592">MVNRKELNPEASPEAAYGARLRSAREARGWRQDDLADRIGYSGRHVSGVETTRKSPSRPFSVAVDIALELVGTAESFERQWGEIRHGALLNGFPEYVVHEGRAVEIRLYDVGIIPGLLQTPEYAQAQEDGHVERGAITGEQASERVAFLAGRQAALFRPKPPMMFVVMDESCLHHAVGGPSVMRAQLQHLVDVAARPNWIIQVAPHSLGARRSFNLPVNLLTLTDRSVICYAESQSQGHLDRSSASVMPMLTAYHQLQGEALSPAASVAMINQTRKGLP</sequence>
<keyword evidence="3" id="KW-1185">Reference proteome</keyword>
<name>A0ABX1CFJ2_9ACTN</name>
<dbReference type="RefSeq" id="WP_168087917.1">
    <property type="nucleotide sequence ID" value="NZ_BHZH01000089.1"/>
</dbReference>
<dbReference type="InterPro" id="IPR043917">
    <property type="entry name" value="DUF5753"/>
</dbReference>
<dbReference type="CDD" id="cd00093">
    <property type="entry name" value="HTH_XRE"/>
    <property type="match status" value="1"/>
</dbReference>
<dbReference type="Pfam" id="PF19054">
    <property type="entry name" value="DUF5753"/>
    <property type="match status" value="1"/>
</dbReference>
<proteinExistence type="predicted"/>
<evidence type="ECO:0000313" key="2">
    <source>
        <dbReference type="EMBL" id="NJQ15139.1"/>
    </source>
</evidence>
<feature type="domain" description="HTH cro/C1-type" evidence="1">
    <location>
        <begin position="21"/>
        <end position="57"/>
    </location>
</feature>
<evidence type="ECO:0000313" key="3">
    <source>
        <dbReference type="Proteomes" id="UP000727056"/>
    </source>
</evidence>
<dbReference type="EMBL" id="JAAVJC010000055">
    <property type="protein sequence ID" value="NJQ15139.1"/>
    <property type="molecule type" value="Genomic_DNA"/>
</dbReference>
<dbReference type="InterPro" id="IPR010982">
    <property type="entry name" value="Lambda_DNA-bd_dom_sf"/>
</dbReference>
<dbReference type="Pfam" id="PF13560">
    <property type="entry name" value="HTH_31"/>
    <property type="match status" value="1"/>
</dbReference>